<feature type="compositionally biased region" description="Low complexity" evidence="1">
    <location>
        <begin position="251"/>
        <end position="260"/>
    </location>
</feature>
<organism evidence="3 4">
    <name type="scientific">Diatrype stigma</name>
    <dbReference type="NCBI Taxonomy" id="117547"/>
    <lineage>
        <taxon>Eukaryota</taxon>
        <taxon>Fungi</taxon>
        <taxon>Dikarya</taxon>
        <taxon>Ascomycota</taxon>
        <taxon>Pezizomycotina</taxon>
        <taxon>Sordariomycetes</taxon>
        <taxon>Xylariomycetidae</taxon>
        <taxon>Xylariales</taxon>
        <taxon>Diatrypaceae</taxon>
        <taxon>Diatrype</taxon>
    </lineage>
</organism>
<feature type="region of interest" description="Disordered" evidence="1">
    <location>
        <begin position="321"/>
        <end position="443"/>
    </location>
</feature>
<feature type="compositionally biased region" description="Basic and acidic residues" evidence="1">
    <location>
        <begin position="133"/>
        <end position="142"/>
    </location>
</feature>
<keyword evidence="4" id="KW-1185">Reference proteome</keyword>
<dbReference type="Proteomes" id="UP001320420">
    <property type="component" value="Unassembled WGS sequence"/>
</dbReference>
<dbReference type="InterPro" id="IPR024630">
    <property type="entry name" value="Stc1"/>
</dbReference>
<evidence type="ECO:0000313" key="4">
    <source>
        <dbReference type="Proteomes" id="UP001320420"/>
    </source>
</evidence>
<sequence>MASRPVALPPRFKCSVGGEWKANSEFSQNQLKRWTQKKRHENDGITSINIGLVCKVHSGAPPDPIVRCQGPCGQKKAREAFSKNQRNKPDAVSADLSHGETYSDIARVAPSHDTSHDTWDLQDVEADDDDDDAHINDHDGHSISDVGDDEDADPSVVKSITRSILRTSRPNDFGDSDDVVDYGDDDSDNDDDDVIKVYEVGNSIIGQLPRPPSAGSVASTKASFGGTEVPSIAEESKTTRPSYARATGIASTSSVTSGDSRSVRRAIPPLRGHFLGQSTVASGDNQGVNRAIPPLRGHFYGQSTVAPTTMTTTSIHYRPQLRGMSGQDHSPTTLPHFRGTQQAVPSTDSRADLESLVSSTVASAAQPSNVQSYDAYAPRGDRPRQVTAEIPDNSGDRKKPRVGPSGWLKLDQRKRFDAPPTFMANVEDPYPEPAYESGSEDEM</sequence>
<accession>A0AAN9UV07</accession>
<feature type="compositionally biased region" description="Polar residues" evidence="1">
    <location>
        <begin position="356"/>
        <end position="372"/>
    </location>
</feature>
<evidence type="ECO:0000313" key="3">
    <source>
        <dbReference type="EMBL" id="KAK7755895.1"/>
    </source>
</evidence>
<reference evidence="3 4" key="1">
    <citation type="submission" date="2024-02" db="EMBL/GenBank/DDBJ databases">
        <title>De novo assembly and annotation of 12 fungi associated with fruit tree decline syndrome in Ontario, Canada.</title>
        <authorList>
            <person name="Sulman M."/>
            <person name="Ellouze W."/>
            <person name="Ilyukhin E."/>
        </authorList>
    </citation>
    <scope>NUCLEOTIDE SEQUENCE [LARGE SCALE GENOMIC DNA]</scope>
    <source>
        <strain evidence="3 4">M11/M66-122</strain>
    </source>
</reference>
<proteinExistence type="predicted"/>
<dbReference type="Pfam" id="PF12898">
    <property type="entry name" value="Stc1"/>
    <property type="match status" value="1"/>
</dbReference>
<protein>
    <recommendedName>
        <fullName evidence="2">Stc1 domain-containing protein</fullName>
    </recommendedName>
</protein>
<feature type="region of interest" description="Disordered" evidence="1">
    <location>
        <begin position="127"/>
        <end position="154"/>
    </location>
</feature>
<evidence type="ECO:0000259" key="2">
    <source>
        <dbReference type="Pfam" id="PF12898"/>
    </source>
</evidence>
<name>A0AAN9UV07_9PEZI</name>
<feature type="domain" description="Stc1" evidence="2">
    <location>
        <begin position="13"/>
        <end position="90"/>
    </location>
</feature>
<feature type="region of interest" description="Disordered" evidence="1">
    <location>
        <begin position="80"/>
        <end position="101"/>
    </location>
</feature>
<comment type="caution">
    <text evidence="3">The sequence shown here is derived from an EMBL/GenBank/DDBJ whole genome shotgun (WGS) entry which is preliminary data.</text>
</comment>
<gene>
    <name evidence="3" type="ORF">SLS62_002182</name>
</gene>
<dbReference type="EMBL" id="JAKJXP020000010">
    <property type="protein sequence ID" value="KAK7755895.1"/>
    <property type="molecule type" value="Genomic_DNA"/>
</dbReference>
<evidence type="ECO:0000256" key="1">
    <source>
        <dbReference type="SAM" id="MobiDB-lite"/>
    </source>
</evidence>
<feature type="region of interest" description="Disordered" evidence="1">
    <location>
        <begin position="206"/>
        <end position="262"/>
    </location>
</feature>
<feature type="compositionally biased region" description="Polar residues" evidence="1">
    <location>
        <begin position="327"/>
        <end position="348"/>
    </location>
</feature>
<dbReference type="AlphaFoldDB" id="A0AAN9UV07"/>